<evidence type="ECO:0000256" key="2">
    <source>
        <dbReference type="ARBA" id="ARBA00022741"/>
    </source>
</evidence>
<evidence type="ECO:0000256" key="3">
    <source>
        <dbReference type="ARBA" id="ARBA00022840"/>
    </source>
</evidence>
<evidence type="ECO:0000256" key="5">
    <source>
        <dbReference type="HAMAP-Rule" id="MF_01609"/>
    </source>
</evidence>
<comment type="function">
    <text evidence="5">ATP-dependent carboxylate-amine ligase which exhibits weak glutamate--cysteine ligase activity.</text>
</comment>
<keyword evidence="3 5" id="KW-0067">ATP-binding</keyword>
<dbReference type="PANTHER" id="PTHR36510:SF1">
    <property type="entry name" value="GLUTAMATE--CYSTEINE LIGASE 2-RELATED"/>
    <property type="match status" value="1"/>
</dbReference>
<dbReference type="EMBL" id="QFRA01000003">
    <property type="protein sequence ID" value="PZR06219.1"/>
    <property type="molecule type" value="Genomic_DNA"/>
</dbReference>
<evidence type="ECO:0000313" key="6">
    <source>
        <dbReference type="EMBL" id="PZR06219.1"/>
    </source>
</evidence>
<protein>
    <recommendedName>
        <fullName evidence="5">Putative glutamate--cysteine ligase 2</fullName>
        <ecNumber evidence="5">6.3.2.2</ecNumber>
    </recommendedName>
    <alternativeName>
        <fullName evidence="5">Gamma-glutamylcysteine synthetase 2</fullName>
        <shortName evidence="5">GCS 2</shortName>
        <shortName evidence="5">Gamma-GCS 2</shortName>
    </alternativeName>
</protein>
<dbReference type="EC" id="6.3.2.2" evidence="5"/>
<organism evidence="6 7">
    <name type="scientific">Corynebacterium kroppenstedtii</name>
    <dbReference type="NCBI Taxonomy" id="161879"/>
    <lineage>
        <taxon>Bacteria</taxon>
        <taxon>Bacillati</taxon>
        <taxon>Actinomycetota</taxon>
        <taxon>Actinomycetes</taxon>
        <taxon>Mycobacteriales</taxon>
        <taxon>Corynebacteriaceae</taxon>
        <taxon>Corynebacterium</taxon>
    </lineage>
</organism>
<dbReference type="Gene3D" id="3.30.590.20">
    <property type="match status" value="1"/>
</dbReference>
<dbReference type="InterPro" id="IPR011793">
    <property type="entry name" value="YbdK"/>
</dbReference>
<dbReference type="Pfam" id="PF04107">
    <property type="entry name" value="GCS2"/>
    <property type="match status" value="1"/>
</dbReference>
<evidence type="ECO:0000256" key="4">
    <source>
        <dbReference type="ARBA" id="ARBA00048819"/>
    </source>
</evidence>
<dbReference type="GO" id="GO:0042398">
    <property type="term" value="P:modified amino acid biosynthetic process"/>
    <property type="evidence" value="ECO:0007669"/>
    <property type="project" value="InterPro"/>
</dbReference>
<sequence>MTSETPPTVAFNASPAPTLGVEWELALVDPMTLDLTPRAGELLHVMSTMDPNHRVVREFLSNTIEFVTVVCNTVADVEDDLRESLDLALRAADDIGVELLSVGTHPFAHWGDQELSDKSNYQQIIERTQWWGRQMLIWGIHVHVGISSKERVWPIINAMLTLYPHILAMSASSPAWEGMDTGYASNRTLLYQQLPTAGLPYPMTTWGEWEEFTRDQLCSGVIDKPDAMHLDIRPAGKWGTIEVRFADATTNMRDLSAIVAFVHCAVVYFDRAYDRGEDLPSLQQWHIVENKWRAARYGLDAIVIVDRDTNEKDVRDDIREWVERLRPVADDLSCRRELEDVLTIVKEGASYERQRRIARAAGAAREPGVRLAGEAGALDGFATPDAWKAAVRASIKELKENFAAER</sequence>
<dbReference type="PANTHER" id="PTHR36510">
    <property type="entry name" value="GLUTAMATE--CYSTEINE LIGASE 2-RELATED"/>
    <property type="match status" value="1"/>
</dbReference>
<dbReference type="RefSeq" id="WP_303734263.1">
    <property type="nucleotide sequence ID" value="NZ_CAKZHK010000007.1"/>
</dbReference>
<evidence type="ECO:0000256" key="1">
    <source>
        <dbReference type="ARBA" id="ARBA00022598"/>
    </source>
</evidence>
<dbReference type="HAMAP" id="MF_01609">
    <property type="entry name" value="Glu_cys_ligase_2"/>
    <property type="match status" value="1"/>
</dbReference>
<dbReference type="InterPro" id="IPR006336">
    <property type="entry name" value="GCS2"/>
</dbReference>
<dbReference type="GO" id="GO:0005524">
    <property type="term" value="F:ATP binding"/>
    <property type="evidence" value="ECO:0007669"/>
    <property type="project" value="UniProtKB-KW"/>
</dbReference>
<dbReference type="NCBIfam" id="NF010044">
    <property type="entry name" value="PRK13517.1-4"/>
    <property type="match status" value="1"/>
</dbReference>
<dbReference type="GO" id="GO:0004357">
    <property type="term" value="F:glutamate-cysteine ligase activity"/>
    <property type="evidence" value="ECO:0007669"/>
    <property type="project" value="UniProtKB-EC"/>
</dbReference>
<reference evidence="6 7" key="1">
    <citation type="submission" date="2017-08" db="EMBL/GenBank/DDBJ databases">
        <title>Infants hospitalized years apart are colonized by the same room-sourced microbial strains.</title>
        <authorList>
            <person name="Brooks B."/>
            <person name="Olm M.R."/>
            <person name="Firek B.A."/>
            <person name="Baker R."/>
            <person name="Thomas B.C."/>
            <person name="Morowitz M.J."/>
            <person name="Banfield J.F."/>
        </authorList>
    </citation>
    <scope>NUCLEOTIDE SEQUENCE [LARGE SCALE GENOMIC DNA]</scope>
    <source>
        <strain evidence="6">S2_003_000_R1_3</strain>
    </source>
</reference>
<gene>
    <name evidence="6" type="ORF">DI525_02730</name>
</gene>
<dbReference type="AlphaFoldDB" id="A0A2W5SSD4"/>
<comment type="caution">
    <text evidence="6">The sequence shown here is derived from an EMBL/GenBank/DDBJ whole genome shotgun (WGS) entry which is preliminary data.</text>
</comment>
<proteinExistence type="inferred from homology"/>
<keyword evidence="1 5" id="KW-0436">Ligase</keyword>
<dbReference type="Proteomes" id="UP000249432">
    <property type="component" value="Unassembled WGS sequence"/>
</dbReference>
<evidence type="ECO:0000313" key="7">
    <source>
        <dbReference type="Proteomes" id="UP000249432"/>
    </source>
</evidence>
<accession>A0A2W5SSD4</accession>
<dbReference type="InterPro" id="IPR050141">
    <property type="entry name" value="GCL_type2/YbdK_subfam"/>
</dbReference>
<keyword evidence="2 5" id="KW-0547">Nucleotide-binding</keyword>
<name>A0A2W5SSD4_9CORY</name>
<dbReference type="InterPro" id="IPR014746">
    <property type="entry name" value="Gln_synth/guanido_kin_cat_dom"/>
</dbReference>
<comment type="similarity">
    <text evidence="5">Belongs to the glutamate--cysteine ligase type 2 family. YbdK subfamily.</text>
</comment>
<dbReference type="NCBIfam" id="NF010042">
    <property type="entry name" value="PRK13517.1-2"/>
    <property type="match status" value="1"/>
</dbReference>
<dbReference type="NCBIfam" id="TIGR02050">
    <property type="entry name" value="gshA_cyan_rel"/>
    <property type="match status" value="1"/>
</dbReference>
<dbReference type="SUPFAM" id="SSF55931">
    <property type="entry name" value="Glutamine synthetase/guanido kinase"/>
    <property type="match status" value="1"/>
</dbReference>
<comment type="catalytic activity">
    <reaction evidence="4 5">
        <text>L-cysteine + L-glutamate + ATP = gamma-L-glutamyl-L-cysteine + ADP + phosphate + H(+)</text>
        <dbReference type="Rhea" id="RHEA:13285"/>
        <dbReference type="ChEBI" id="CHEBI:15378"/>
        <dbReference type="ChEBI" id="CHEBI:29985"/>
        <dbReference type="ChEBI" id="CHEBI:30616"/>
        <dbReference type="ChEBI" id="CHEBI:35235"/>
        <dbReference type="ChEBI" id="CHEBI:43474"/>
        <dbReference type="ChEBI" id="CHEBI:58173"/>
        <dbReference type="ChEBI" id="CHEBI:456216"/>
        <dbReference type="EC" id="6.3.2.2"/>
    </reaction>
</comment>